<sequence>MHLLTTPRRWQEQQALRLWIATAALLNVDGLALHGGGVISSPASPVSPSFACRGSAGSTASGGSSSSTASATTATPSGKDTPRQQKGCPQHAHLAASPPEN</sequence>
<name>A0AAV2DE00_9ROSI</name>
<dbReference type="AlphaFoldDB" id="A0AAV2DE00"/>
<proteinExistence type="predicted"/>
<protein>
    <submittedName>
        <fullName evidence="2">Uncharacterized protein</fullName>
    </submittedName>
</protein>
<evidence type="ECO:0000313" key="3">
    <source>
        <dbReference type="Proteomes" id="UP001497516"/>
    </source>
</evidence>
<evidence type="ECO:0000256" key="1">
    <source>
        <dbReference type="SAM" id="MobiDB-lite"/>
    </source>
</evidence>
<reference evidence="2 3" key="1">
    <citation type="submission" date="2024-04" db="EMBL/GenBank/DDBJ databases">
        <authorList>
            <person name="Fracassetti M."/>
        </authorList>
    </citation>
    <scope>NUCLEOTIDE SEQUENCE [LARGE SCALE GENOMIC DNA]</scope>
</reference>
<keyword evidence="3" id="KW-1185">Reference proteome</keyword>
<feature type="compositionally biased region" description="Low complexity" evidence="1">
    <location>
        <begin position="40"/>
        <end position="78"/>
    </location>
</feature>
<dbReference type="Proteomes" id="UP001497516">
    <property type="component" value="Chromosome 2"/>
</dbReference>
<organism evidence="2 3">
    <name type="scientific">Linum trigynum</name>
    <dbReference type="NCBI Taxonomy" id="586398"/>
    <lineage>
        <taxon>Eukaryota</taxon>
        <taxon>Viridiplantae</taxon>
        <taxon>Streptophyta</taxon>
        <taxon>Embryophyta</taxon>
        <taxon>Tracheophyta</taxon>
        <taxon>Spermatophyta</taxon>
        <taxon>Magnoliopsida</taxon>
        <taxon>eudicotyledons</taxon>
        <taxon>Gunneridae</taxon>
        <taxon>Pentapetalae</taxon>
        <taxon>rosids</taxon>
        <taxon>fabids</taxon>
        <taxon>Malpighiales</taxon>
        <taxon>Linaceae</taxon>
        <taxon>Linum</taxon>
    </lineage>
</organism>
<accession>A0AAV2DE00</accession>
<gene>
    <name evidence="2" type="ORF">LTRI10_LOCUS14152</name>
</gene>
<dbReference type="EMBL" id="OZ034815">
    <property type="protein sequence ID" value="CAL1372128.1"/>
    <property type="molecule type" value="Genomic_DNA"/>
</dbReference>
<feature type="region of interest" description="Disordered" evidence="1">
    <location>
        <begin position="36"/>
        <end position="101"/>
    </location>
</feature>
<evidence type="ECO:0000313" key="2">
    <source>
        <dbReference type="EMBL" id="CAL1372128.1"/>
    </source>
</evidence>